<dbReference type="GO" id="GO:0019319">
    <property type="term" value="P:hexose biosynthetic process"/>
    <property type="evidence" value="ECO:0007669"/>
    <property type="project" value="TreeGrafter"/>
</dbReference>
<gene>
    <name evidence="4" type="primary">CHST15</name>
</gene>
<dbReference type="AlphaFoldDB" id="A0A8C5BXG4"/>
<dbReference type="InterPro" id="IPR027417">
    <property type="entry name" value="P-loop_NTPase"/>
</dbReference>
<evidence type="ECO:0000259" key="3">
    <source>
        <dbReference type="Pfam" id="PF00685"/>
    </source>
</evidence>
<dbReference type="GeneTree" id="ENSGT00390000004719"/>
<keyword evidence="1" id="KW-0808">Transferase</keyword>
<evidence type="ECO:0000256" key="1">
    <source>
        <dbReference type="RuleBase" id="RU361155"/>
    </source>
</evidence>
<dbReference type="PANTHER" id="PTHR15723">
    <property type="entry name" value="CARBOHYDRATE SULFOTRANSFERASE 15"/>
    <property type="match status" value="1"/>
</dbReference>
<keyword evidence="5" id="KW-1185">Reference proteome</keyword>
<dbReference type="SUPFAM" id="SSF52540">
    <property type="entry name" value="P-loop containing nucleoside triphosphate hydrolases"/>
    <property type="match status" value="1"/>
</dbReference>
<dbReference type="OrthoDB" id="8068875at2759"/>
<name>A0A8C5BXG4_GADMO</name>
<evidence type="ECO:0000313" key="4">
    <source>
        <dbReference type="Ensembl" id="ENSGMOP00000050328.1"/>
    </source>
</evidence>
<protein>
    <recommendedName>
        <fullName evidence="1">Sulfotransferase</fullName>
        <ecNumber evidence="1">2.8.2.-</ecNumber>
    </recommendedName>
</protein>
<sequence>MVYLKPLLKLENLSPGMFFFCFTFNGERPAAMTPMDYKYSLLTAAPSDDYGQGPVLLLHTDASPGGLFGVLEVRRGDVAAWHRSALGFLNRLKVCSFMCFLTVTFLVTASYMLLADRKGLLLTPPPYRFGSPVSPASPASPVSPVSPASPASPVSPASPAALDFNLSASRDLAHVRLVVKSIVARVAFQSSRRLPERKALVSSEPHMFSVIPRKFLPGLKNPCWYEEYTGNITSDPYGNNKYEFSKRFRTLLKFLRNSFREHLFHWDGKLYRTRCLPYFYIIGQPKCGTTDLYDRLKMHPDVRFGISKEPHWWTRKRFGIVRLKDGVHDRFPVEDYLDLFDLSAFQIQDQLSANASRARDLPYPERHIIIGEASASTMWDNKAWTYYSDNSTTEEPPYLNQDFIHALQPDARLIVIFRDPVERLYSDYLYFGGTNKSAEDFHEKVSESLQLFDGCVAMTTIRSCVYNSTLNNGMPIRMPVGLYVVFLLDWLTIFHRDQLLVLRLEDHALNRKYTMKRVFDFLHLGPLTEQQEAEITQSPASNTRKEANRNLGPMLASTRDLLQDFYKPFNQKLAQVLHNNSFLWDGP</sequence>
<dbReference type="InterPro" id="IPR000863">
    <property type="entry name" value="Sulfotransferase_dom"/>
</dbReference>
<feature type="transmembrane region" description="Helical" evidence="2">
    <location>
        <begin position="94"/>
        <end position="114"/>
    </location>
</feature>
<dbReference type="Ensembl" id="ENSGMOT00000066026.1">
    <property type="protein sequence ID" value="ENSGMOP00000050328.1"/>
    <property type="gene ID" value="ENSGMOG00000027306.1"/>
</dbReference>
<feature type="domain" description="Sulfotransferase" evidence="3">
    <location>
        <begin position="280"/>
        <end position="550"/>
    </location>
</feature>
<evidence type="ECO:0000313" key="5">
    <source>
        <dbReference type="Proteomes" id="UP000694546"/>
    </source>
</evidence>
<comment type="similarity">
    <text evidence="1">Belongs to the sulfotransferase 1 family.</text>
</comment>
<reference evidence="4" key="2">
    <citation type="submission" date="2025-09" db="UniProtKB">
        <authorList>
            <consortium name="Ensembl"/>
        </authorList>
    </citation>
    <scope>IDENTIFICATION</scope>
</reference>
<keyword evidence="2" id="KW-0812">Transmembrane</keyword>
<reference evidence="4" key="1">
    <citation type="submission" date="2025-08" db="UniProtKB">
        <authorList>
            <consortium name="Ensembl"/>
        </authorList>
    </citation>
    <scope>IDENTIFICATION</scope>
</reference>
<evidence type="ECO:0000256" key="2">
    <source>
        <dbReference type="SAM" id="Phobius"/>
    </source>
</evidence>
<accession>A0A8C5BXG4</accession>
<proteinExistence type="inferred from homology"/>
<organism evidence="4 5">
    <name type="scientific">Gadus morhua</name>
    <name type="common">Atlantic cod</name>
    <dbReference type="NCBI Taxonomy" id="8049"/>
    <lineage>
        <taxon>Eukaryota</taxon>
        <taxon>Metazoa</taxon>
        <taxon>Chordata</taxon>
        <taxon>Craniata</taxon>
        <taxon>Vertebrata</taxon>
        <taxon>Euteleostomi</taxon>
        <taxon>Actinopterygii</taxon>
        <taxon>Neopterygii</taxon>
        <taxon>Teleostei</taxon>
        <taxon>Neoteleostei</taxon>
        <taxon>Acanthomorphata</taxon>
        <taxon>Zeiogadaria</taxon>
        <taxon>Gadariae</taxon>
        <taxon>Gadiformes</taxon>
        <taxon>Gadoidei</taxon>
        <taxon>Gadidae</taxon>
        <taxon>Gadus</taxon>
    </lineage>
</organism>
<dbReference type="Proteomes" id="UP000694546">
    <property type="component" value="Chromosome 18"/>
</dbReference>
<dbReference type="Gene3D" id="3.40.50.300">
    <property type="entry name" value="P-loop containing nucleotide triphosphate hydrolases"/>
    <property type="match status" value="1"/>
</dbReference>
<dbReference type="Pfam" id="PF00685">
    <property type="entry name" value="Sulfotransfer_1"/>
    <property type="match status" value="1"/>
</dbReference>
<keyword evidence="2" id="KW-0472">Membrane</keyword>
<dbReference type="PANTHER" id="PTHR15723:SF0">
    <property type="entry name" value="CARBOHYDRATE SULFOTRANSFERASE 15"/>
    <property type="match status" value="1"/>
</dbReference>
<dbReference type="GO" id="GO:0050659">
    <property type="term" value="F:N-acetylgalactosamine 4-sulfate 6-O-sulfotransferase activity"/>
    <property type="evidence" value="ECO:0007669"/>
    <property type="project" value="TreeGrafter"/>
</dbReference>
<dbReference type="OMA" id="HKQQVGC"/>
<dbReference type="EC" id="2.8.2.-" evidence="1"/>
<keyword evidence="2" id="KW-1133">Transmembrane helix</keyword>
<dbReference type="InterPro" id="IPR052654">
    <property type="entry name" value="CS_Sulfotransferase"/>
</dbReference>